<proteinExistence type="predicted"/>
<comment type="caution">
    <text evidence="1">The sequence shown here is derived from an EMBL/GenBank/DDBJ whole genome shotgun (WGS) entry which is preliminary data.</text>
</comment>
<dbReference type="AlphaFoldDB" id="A0A839DYK9"/>
<organism evidence="1 2">
    <name type="scientific">Halosaccharopolyspora lacisalsi</name>
    <dbReference type="NCBI Taxonomy" id="1000566"/>
    <lineage>
        <taxon>Bacteria</taxon>
        <taxon>Bacillati</taxon>
        <taxon>Actinomycetota</taxon>
        <taxon>Actinomycetes</taxon>
        <taxon>Pseudonocardiales</taxon>
        <taxon>Pseudonocardiaceae</taxon>
        <taxon>Halosaccharopolyspora</taxon>
    </lineage>
</organism>
<accession>A0A839DYK9</accession>
<evidence type="ECO:0000313" key="2">
    <source>
        <dbReference type="Proteomes" id="UP000569329"/>
    </source>
</evidence>
<protein>
    <submittedName>
        <fullName evidence="1">Uncharacterized protein</fullName>
    </submittedName>
</protein>
<sequence length="35" mass="3808">MLDGIATLDEAGVAVVPNIKRNYTLDQLNSNHPDL</sequence>
<name>A0A839DYK9_9PSEU</name>
<evidence type="ECO:0000313" key="1">
    <source>
        <dbReference type="EMBL" id="MBA8825296.1"/>
    </source>
</evidence>
<dbReference type="EMBL" id="JACGWZ010000003">
    <property type="protein sequence ID" value="MBA8825296.1"/>
    <property type="molecule type" value="Genomic_DNA"/>
</dbReference>
<reference evidence="1 2" key="1">
    <citation type="submission" date="2020-07" db="EMBL/GenBank/DDBJ databases">
        <title>Sequencing the genomes of 1000 actinobacteria strains.</title>
        <authorList>
            <person name="Klenk H.-P."/>
        </authorList>
    </citation>
    <scope>NUCLEOTIDE SEQUENCE [LARGE SCALE GENOMIC DNA]</scope>
    <source>
        <strain evidence="1 2">DSM 45975</strain>
    </source>
</reference>
<keyword evidence="2" id="KW-1185">Reference proteome</keyword>
<dbReference type="Proteomes" id="UP000569329">
    <property type="component" value="Unassembled WGS sequence"/>
</dbReference>
<gene>
    <name evidence="1" type="ORF">FHX42_002647</name>
</gene>